<dbReference type="Proteomes" id="UP000504632">
    <property type="component" value="Chromosome 2"/>
</dbReference>
<evidence type="ECO:0000256" key="5">
    <source>
        <dbReference type="ARBA" id="ARBA00022989"/>
    </source>
</evidence>
<gene>
    <name evidence="11" type="primary">LOC115804772</name>
</gene>
<evidence type="ECO:0000256" key="2">
    <source>
        <dbReference type="ARBA" id="ARBA00022475"/>
    </source>
</evidence>
<keyword evidence="10" id="KW-1185">Reference proteome</keyword>
<comment type="subcellular location">
    <subcellularLocation>
        <location evidence="1">Cell membrane</location>
        <topology evidence="1">Single-pass type I membrane protein</topology>
    </subcellularLocation>
</comment>
<keyword evidence="6" id="KW-0472">Membrane</keyword>
<dbReference type="GO" id="GO:0030368">
    <property type="term" value="F:interleukin-17 receptor activity"/>
    <property type="evidence" value="ECO:0007669"/>
    <property type="project" value="InterPro"/>
</dbReference>
<dbReference type="InterPro" id="IPR013568">
    <property type="entry name" value="SEFIR_dom"/>
</dbReference>
<sequence length="555" mass="63256">MDAPGMISKLTYNVGLDGENGDLVAAGTLSLKGTEVHCKKWTTNQHICVRYVFSNSITQRFNPQDKPWEFFFNRVVVEPGVRYRVSVSNLPKQNGGSYFSNRTVTVPRCKRPEIQRCKVCLENGSLWEPNLTYKVYTTHGVLLIGVDFNTGEFSESYIVSLQSPDLYPYPNLPRHTCKLTLSLAGASTLLLVATAFRCFCKRNSAEDAHSKSCSFGADEMKCIIPVPERRRVLIIYSLDHPLYKEIILKLCAFLRSKCGAEVILDLLDSAWLSTIGCIQWLDLQRELISRSSDKILILCSRGVYAKWRAMCGEDRVILREDLRSPMGDMFSPALSLIIPDFVKSTSFQRYMVAYFEDVCCEEDVPAPFNVTVKYRLMKHFEELLFRLLDWEKQEPGRVNRIEGVGVDNYFTCPSGKALQDAIETFHAFQLENPNWFEMELVDCPEEVLEETKHGKFCFADLAYEPVLQCNLQYEDWTAPVLINTTLHPDEQLEQSLMSHIPDFSVNDLHTVLHIDLALASHNAIHEHKRGVPGKLPTKDSGIHQSFPHENQLIIH</sequence>
<dbReference type="PROSITE" id="PS51534">
    <property type="entry name" value="SEFIR"/>
    <property type="match status" value="1"/>
</dbReference>
<keyword evidence="5" id="KW-1133">Transmembrane helix</keyword>
<dbReference type="InParanoid" id="A0A6J2UPC9"/>
<protein>
    <submittedName>
        <fullName evidence="11">LOW QUALITY PROTEIN: interleukin-17 receptor A</fullName>
    </submittedName>
</protein>
<feature type="domain" description="SEFIR" evidence="9">
    <location>
        <begin position="229"/>
        <end position="385"/>
    </location>
</feature>
<dbReference type="Pfam" id="PF16556">
    <property type="entry name" value="IL17R_fnIII_D1"/>
    <property type="match status" value="1"/>
</dbReference>
<evidence type="ECO:0000256" key="3">
    <source>
        <dbReference type="ARBA" id="ARBA00022692"/>
    </source>
</evidence>
<dbReference type="InterPro" id="IPR039465">
    <property type="entry name" value="IL-17_rcpt-like"/>
</dbReference>
<evidence type="ECO:0000256" key="1">
    <source>
        <dbReference type="ARBA" id="ARBA00004251"/>
    </source>
</evidence>
<dbReference type="Pfam" id="PF08357">
    <property type="entry name" value="SEFIR"/>
    <property type="match status" value="1"/>
</dbReference>
<keyword evidence="4" id="KW-0732">Signal</keyword>
<evidence type="ECO:0000256" key="7">
    <source>
        <dbReference type="ARBA" id="ARBA00023170"/>
    </source>
</evidence>
<dbReference type="InterPro" id="IPR032356">
    <property type="entry name" value="IL17R_A/B_N"/>
</dbReference>
<accession>A0A6J2UPC9</accession>
<evidence type="ECO:0000256" key="4">
    <source>
        <dbReference type="ARBA" id="ARBA00022729"/>
    </source>
</evidence>
<dbReference type="FunFam" id="3.40.50.11530:FF:000002">
    <property type="entry name" value="Interleukin 17 receptor A"/>
    <property type="match status" value="1"/>
</dbReference>
<organism evidence="10 11">
    <name type="scientific">Chanos chanos</name>
    <name type="common">Milkfish</name>
    <name type="synonym">Mugil chanos</name>
    <dbReference type="NCBI Taxonomy" id="29144"/>
    <lineage>
        <taxon>Eukaryota</taxon>
        <taxon>Metazoa</taxon>
        <taxon>Chordata</taxon>
        <taxon>Craniata</taxon>
        <taxon>Vertebrata</taxon>
        <taxon>Euteleostomi</taxon>
        <taxon>Actinopterygii</taxon>
        <taxon>Neopterygii</taxon>
        <taxon>Teleostei</taxon>
        <taxon>Ostariophysi</taxon>
        <taxon>Gonorynchiformes</taxon>
        <taxon>Chanidae</taxon>
        <taxon>Chanos</taxon>
    </lineage>
</organism>
<reference evidence="11" key="1">
    <citation type="submission" date="2025-08" db="UniProtKB">
        <authorList>
            <consortium name="RefSeq"/>
        </authorList>
    </citation>
    <scope>IDENTIFICATION</scope>
</reference>
<evidence type="ECO:0000313" key="11">
    <source>
        <dbReference type="RefSeq" id="XP_030621127.1"/>
    </source>
</evidence>
<dbReference type="InterPro" id="IPR038683">
    <property type="entry name" value="IL17RA/B_FnIII-like_1_sf"/>
</dbReference>
<dbReference type="GO" id="GO:0005886">
    <property type="term" value="C:plasma membrane"/>
    <property type="evidence" value="ECO:0007669"/>
    <property type="project" value="UniProtKB-SubCell"/>
</dbReference>
<dbReference type="GeneID" id="115804772"/>
<evidence type="ECO:0000256" key="6">
    <source>
        <dbReference type="ARBA" id="ARBA00023136"/>
    </source>
</evidence>
<proteinExistence type="predicted"/>
<keyword evidence="3" id="KW-0812">Transmembrane</keyword>
<keyword evidence="7 11" id="KW-0675">Receptor</keyword>
<name>A0A6J2UPC9_CHACN</name>
<evidence type="ECO:0000256" key="8">
    <source>
        <dbReference type="ARBA" id="ARBA00023180"/>
    </source>
</evidence>
<evidence type="ECO:0000313" key="10">
    <source>
        <dbReference type="Proteomes" id="UP000504632"/>
    </source>
</evidence>
<dbReference type="Gene3D" id="3.40.50.11530">
    <property type="match status" value="1"/>
</dbReference>
<dbReference type="PANTHER" id="PTHR15583:SF22">
    <property type="entry name" value="INTERLEUKIN-17 RECEPTOR A-LIKE"/>
    <property type="match status" value="1"/>
</dbReference>
<dbReference type="AlphaFoldDB" id="A0A6J2UPC9"/>
<dbReference type="OrthoDB" id="5915222at2759"/>
<dbReference type="Gene3D" id="2.60.40.2160">
    <property type="entry name" value="Interleukin-17 receptor A/B, fibronectin-III-like domain 1"/>
    <property type="match status" value="1"/>
</dbReference>
<dbReference type="RefSeq" id="XP_030621127.1">
    <property type="nucleotide sequence ID" value="XM_030765267.1"/>
</dbReference>
<keyword evidence="8" id="KW-0325">Glycoprotein</keyword>
<keyword evidence="2" id="KW-1003">Cell membrane</keyword>
<dbReference type="PANTHER" id="PTHR15583">
    <property type="entry name" value="INTERLEUKIN-17 RECEPTOR"/>
    <property type="match status" value="1"/>
</dbReference>
<evidence type="ECO:0000259" key="9">
    <source>
        <dbReference type="PROSITE" id="PS51534"/>
    </source>
</evidence>